<accession>A0A8C3F209</accession>
<name>A0A8C3F209_CHRPI</name>
<evidence type="ECO:0000313" key="9">
    <source>
        <dbReference type="Proteomes" id="UP000694380"/>
    </source>
</evidence>
<evidence type="ECO:0000259" key="7">
    <source>
        <dbReference type="PROSITE" id="PS50238"/>
    </source>
</evidence>
<dbReference type="OMA" id="FPIMTSH"/>
<evidence type="ECO:0000256" key="4">
    <source>
        <dbReference type="PROSITE-ProRule" id="PRU00192"/>
    </source>
</evidence>
<gene>
    <name evidence="8" type="primary">ARHGAP33</name>
</gene>
<feature type="compositionally biased region" description="Pro residues" evidence="5">
    <location>
        <begin position="809"/>
        <end position="826"/>
    </location>
</feature>
<feature type="region of interest" description="Disordered" evidence="5">
    <location>
        <begin position="1206"/>
        <end position="1241"/>
    </location>
</feature>
<feature type="compositionally biased region" description="Low complexity" evidence="5">
    <location>
        <begin position="1071"/>
        <end position="1082"/>
    </location>
</feature>
<dbReference type="SMART" id="SM00326">
    <property type="entry name" value="SH3"/>
    <property type="match status" value="1"/>
</dbReference>
<keyword evidence="3" id="KW-0343">GTPase activation</keyword>
<dbReference type="FunFam" id="1.10.555.10:FF:000002">
    <property type="entry name" value="rho GTPase-activating protein 32 isoform X1"/>
    <property type="match status" value="1"/>
</dbReference>
<dbReference type="Pfam" id="PF07653">
    <property type="entry name" value="SH3_2"/>
    <property type="match status" value="1"/>
</dbReference>
<feature type="domain" description="Rho-GAP" evidence="7">
    <location>
        <begin position="309"/>
        <end position="504"/>
    </location>
</feature>
<dbReference type="GO" id="GO:0015629">
    <property type="term" value="C:actin cytoskeleton"/>
    <property type="evidence" value="ECO:0007669"/>
    <property type="project" value="TreeGrafter"/>
</dbReference>
<feature type="region of interest" description="Disordered" evidence="5">
    <location>
        <begin position="788"/>
        <end position="922"/>
    </location>
</feature>
<evidence type="ECO:0000256" key="3">
    <source>
        <dbReference type="ARBA" id="ARBA00022468"/>
    </source>
</evidence>
<dbReference type="GO" id="GO:0005096">
    <property type="term" value="F:GTPase activator activity"/>
    <property type="evidence" value="ECO:0007669"/>
    <property type="project" value="UniProtKB-KW"/>
</dbReference>
<evidence type="ECO:0000256" key="1">
    <source>
        <dbReference type="ARBA" id="ARBA00008795"/>
    </source>
</evidence>
<keyword evidence="9" id="KW-1185">Reference proteome</keyword>
<feature type="compositionally biased region" description="Low complexity" evidence="5">
    <location>
        <begin position="544"/>
        <end position="554"/>
    </location>
</feature>
<dbReference type="Gene3D" id="2.30.30.40">
    <property type="entry name" value="SH3 Domains"/>
    <property type="match status" value="1"/>
</dbReference>
<dbReference type="GO" id="GO:0032991">
    <property type="term" value="C:protein-containing complex"/>
    <property type="evidence" value="ECO:0007669"/>
    <property type="project" value="Ensembl"/>
</dbReference>
<reference evidence="8" key="1">
    <citation type="submission" date="2025-08" db="UniProtKB">
        <authorList>
            <consortium name="Ensembl"/>
        </authorList>
    </citation>
    <scope>IDENTIFICATION</scope>
</reference>
<dbReference type="Proteomes" id="UP000694380">
    <property type="component" value="Unplaced"/>
</dbReference>
<protein>
    <submittedName>
        <fullName evidence="8">Rho GTPase activating protein 33</fullName>
    </submittedName>
</protein>
<comment type="similarity">
    <text evidence="1">Belongs to the PX domain-containing GAP family.</text>
</comment>
<dbReference type="CDD" id="cd11835">
    <property type="entry name" value="SH3_ARHGAP32_33"/>
    <property type="match status" value="1"/>
</dbReference>
<feature type="domain" description="SH3" evidence="6">
    <location>
        <begin position="186"/>
        <end position="248"/>
    </location>
</feature>
<feature type="compositionally biased region" description="Polar residues" evidence="5">
    <location>
        <begin position="790"/>
        <end position="808"/>
    </location>
</feature>
<dbReference type="GO" id="GO:0005794">
    <property type="term" value="C:Golgi apparatus"/>
    <property type="evidence" value="ECO:0007669"/>
    <property type="project" value="TreeGrafter"/>
</dbReference>
<dbReference type="SUPFAM" id="SSF64268">
    <property type="entry name" value="PX domain"/>
    <property type="match status" value="1"/>
</dbReference>
<proteinExistence type="inferred from homology"/>
<dbReference type="InterPro" id="IPR008936">
    <property type="entry name" value="Rho_GTPase_activation_prot"/>
</dbReference>
<dbReference type="PANTHER" id="PTHR15729:SF11">
    <property type="entry name" value="RHO GTPASE-ACTIVATING PROTEIN 33"/>
    <property type="match status" value="1"/>
</dbReference>
<dbReference type="PANTHER" id="PTHR15729">
    <property type="entry name" value="CDC42 GTPASE-ACTIVATING PROTEIN"/>
    <property type="match status" value="1"/>
</dbReference>
<dbReference type="InterPro" id="IPR036871">
    <property type="entry name" value="PX_dom_sf"/>
</dbReference>
<dbReference type="GeneTree" id="ENSGT00940000155110"/>
<dbReference type="GO" id="GO:0005938">
    <property type="term" value="C:cell cortex"/>
    <property type="evidence" value="ECO:0007669"/>
    <property type="project" value="TreeGrafter"/>
</dbReference>
<dbReference type="CDD" id="cd04384">
    <property type="entry name" value="RhoGAP_CdGAP"/>
    <property type="match status" value="1"/>
</dbReference>
<feature type="region of interest" description="Disordered" evidence="5">
    <location>
        <begin position="628"/>
        <end position="647"/>
    </location>
</feature>
<evidence type="ECO:0000256" key="5">
    <source>
        <dbReference type="SAM" id="MobiDB-lite"/>
    </source>
</evidence>
<dbReference type="SMART" id="SM00324">
    <property type="entry name" value="RhoGAP"/>
    <property type="match status" value="1"/>
</dbReference>
<evidence type="ECO:0000259" key="6">
    <source>
        <dbReference type="PROSITE" id="PS50002"/>
    </source>
</evidence>
<feature type="compositionally biased region" description="Polar residues" evidence="5">
    <location>
        <begin position="1230"/>
        <end position="1241"/>
    </location>
</feature>
<feature type="region of interest" description="Disordered" evidence="5">
    <location>
        <begin position="542"/>
        <end position="622"/>
    </location>
</feature>
<dbReference type="Ensembl" id="ENSCPBT00000001154.1">
    <property type="protein sequence ID" value="ENSCPBP00000000921.1"/>
    <property type="gene ID" value="ENSCPBG00000000563.1"/>
</dbReference>
<evidence type="ECO:0000313" key="8">
    <source>
        <dbReference type="Ensembl" id="ENSCPBP00000000921.1"/>
    </source>
</evidence>
<dbReference type="GO" id="GO:0001650">
    <property type="term" value="C:fibrillar center"/>
    <property type="evidence" value="ECO:0007669"/>
    <property type="project" value="TreeGrafter"/>
</dbReference>
<dbReference type="InterPro" id="IPR036028">
    <property type="entry name" value="SH3-like_dom_sf"/>
</dbReference>
<evidence type="ECO:0000256" key="2">
    <source>
        <dbReference type="ARBA" id="ARBA00022443"/>
    </source>
</evidence>
<reference evidence="8" key="2">
    <citation type="submission" date="2025-09" db="UniProtKB">
        <authorList>
            <consortium name="Ensembl"/>
        </authorList>
    </citation>
    <scope>IDENTIFICATION</scope>
</reference>
<dbReference type="SUPFAM" id="SSF48350">
    <property type="entry name" value="GTPase activation domain, GAP"/>
    <property type="match status" value="1"/>
</dbReference>
<dbReference type="PROSITE" id="PS50238">
    <property type="entry name" value="RHOGAP"/>
    <property type="match status" value="1"/>
</dbReference>
<dbReference type="InterPro" id="IPR000198">
    <property type="entry name" value="RhoGAP_dom"/>
</dbReference>
<dbReference type="Gene3D" id="1.10.555.10">
    <property type="entry name" value="Rho GTPase activation protein"/>
    <property type="match status" value="1"/>
</dbReference>
<dbReference type="GO" id="GO:0005654">
    <property type="term" value="C:nucleoplasm"/>
    <property type="evidence" value="ECO:0007669"/>
    <property type="project" value="TreeGrafter"/>
</dbReference>
<feature type="compositionally biased region" description="Pro residues" evidence="5">
    <location>
        <begin position="905"/>
        <end position="922"/>
    </location>
</feature>
<keyword evidence="2 4" id="KW-0728">SH3 domain</keyword>
<dbReference type="GO" id="GO:0019901">
    <property type="term" value="F:protein kinase binding"/>
    <property type="evidence" value="ECO:0007669"/>
    <property type="project" value="Ensembl"/>
</dbReference>
<dbReference type="GO" id="GO:0007264">
    <property type="term" value="P:small GTPase-mediated signal transduction"/>
    <property type="evidence" value="ECO:0007669"/>
    <property type="project" value="TreeGrafter"/>
</dbReference>
<dbReference type="AlphaFoldDB" id="A0A8C3F209"/>
<dbReference type="GO" id="GO:0035091">
    <property type="term" value="F:phosphatidylinositol binding"/>
    <property type="evidence" value="ECO:0007669"/>
    <property type="project" value="InterPro"/>
</dbReference>
<dbReference type="FunFam" id="2.30.30.40:FF:000030">
    <property type="entry name" value="rho GTPase-activating protein 32 isoform X2"/>
    <property type="match status" value="1"/>
</dbReference>
<sequence length="1241" mass="136096">PMGVQLEKQTIKGTIEMTASSNTWAEIYGVSFPPRLSITRAHFPKLADCAHFHYEAVDFGHIQLLLASEQGEGLPSTLGDRELLFIVQVTCRGKTWPVHRSYEEFCRLDGHLHCCIFDRRFSQLPELPPPCQARGQMLAPVLRQYLEKLSAIVDSNINCGPVLTWMEIDNHGNRLLVNEEASINVPAIAAAHVIKRYTAQAPDELSFEVGDIVSVIDMPPKEEVSWWRGKHGFQVGFFPSECVELFPDRLAPELKAGDAWLFLVHDGLCPAVCKKHGKLLGFLRTFMKSRPSKQRLKQRGILRERVFGCDLGEHLLNSGHDVPQVLRCCSEFIEKHGMVDGIYRLSGVASNIQKLRHEFDSERVPELGRATYLQDIHCVSSLCKLYFRELPNPLLTYQLYHKFAEAVAVPGEEERLVRVHDVIQQLPPPHYRTLEFLLRHLARVATHSPETSMHVKNLAIVWAPNLLRSLELEAVGLSGAEAFHEVRVQSVVVEFLLNNVQVLFSDKFTSIGKDSAGRSYLPRPKSLLGSCPSTRLLSLEEAQARTQAQAQHTAPGQAKRPVAETGRGLRADTVTLRSAKSEESLTSQSSTAGLHKLNRLRRPRSSSDAFPALPGALPGSLPAPLKPCRSCESLSSSASGGYSESLAPHRRTSLWLDDEGELDSDPELSPPGFLDLDVLPFRRSSPRCPSLSEASDSAPSPTRLPFACKVTRALSPRGPEPPTAALEISEPVAISLPAKVLEMLGGGEAGGVLRPGRRWGTRSPPHMISRLLQAGDGMLTDSCQREVQHKLTQAESGSLAQSECAKSSQPPPELPASQNPPEPPSPLQNCPPARTPPQNLPAPSRTPSHIGQGPCPRWEGGRASLAAAPHYSKAPPDTHHWGPEPHLPCQTQPLPFPRALDPAPRHPQAPPKPPAPLHFHPPPVACLNTTPQWLGPPCTAPPYPPEPQLHQRHHFLAPRPPGAATHPRRPLLEPAAENLYYEIVPEPPVYRPWPLGPPRLPAPRKYMATLNASYGVFQQPRPNPLAPTPPFWAIFEDGRVPYEPPEPIYVNIPFAGPPAGPEARGHRRSRATPPSSSSSASASPPPEGGHLRSRSEPGAARAALHRPPVPALPQKQRQGLRAAPGWAYGSPSVPGLYRQLLDVLPCGGTMLRFYRPAPPGWEPATGCTPPFTTYAEPSPRPPALLSPSLLDGYRLGPYSPYAERLPPQYGNVEKKEGPPPPPACLAPNWTVHSEGQTRSYC</sequence>
<dbReference type="InterPro" id="IPR051576">
    <property type="entry name" value="PX-Rho_GAP"/>
</dbReference>
<organism evidence="8 9">
    <name type="scientific">Chrysemys picta bellii</name>
    <name type="common">Western painted turtle</name>
    <name type="synonym">Emys bellii</name>
    <dbReference type="NCBI Taxonomy" id="8478"/>
    <lineage>
        <taxon>Eukaryota</taxon>
        <taxon>Metazoa</taxon>
        <taxon>Chordata</taxon>
        <taxon>Craniata</taxon>
        <taxon>Vertebrata</taxon>
        <taxon>Euteleostomi</taxon>
        <taxon>Archelosauria</taxon>
        <taxon>Testudinata</taxon>
        <taxon>Testudines</taxon>
        <taxon>Cryptodira</taxon>
        <taxon>Durocryptodira</taxon>
        <taxon>Testudinoidea</taxon>
        <taxon>Emydidae</taxon>
        <taxon>Chrysemys</taxon>
    </lineage>
</organism>
<feature type="compositionally biased region" description="Low complexity" evidence="5">
    <location>
        <begin position="609"/>
        <end position="622"/>
    </location>
</feature>
<dbReference type="SUPFAM" id="SSF50044">
    <property type="entry name" value="SH3-domain"/>
    <property type="match status" value="1"/>
</dbReference>
<dbReference type="InterPro" id="IPR001452">
    <property type="entry name" value="SH3_domain"/>
</dbReference>
<feature type="region of interest" description="Disordered" evidence="5">
    <location>
        <begin position="1053"/>
        <end position="1118"/>
    </location>
</feature>
<feature type="compositionally biased region" description="Low complexity" evidence="5">
    <location>
        <begin position="628"/>
        <end position="646"/>
    </location>
</feature>
<dbReference type="PROSITE" id="PS50002">
    <property type="entry name" value="SH3"/>
    <property type="match status" value="1"/>
</dbReference>
<dbReference type="GO" id="GO:0005886">
    <property type="term" value="C:plasma membrane"/>
    <property type="evidence" value="ECO:0007669"/>
    <property type="project" value="TreeGrafter"/>
</dbReference>
<dbReference type="PRINTS" id="PR01217">
    <property type="entry name" value="PRICHEXTENSN"/>
</dbReference>
<dbReference type="Pfam" id="PF00620">
    <property type="entry name" value="RhoGAP"/>
    <property type="match status" value="1"/>
</dbReference>